<dbReference type="Pfam" id="PF12720">
    <property type="entry name" value="DUF3807"/>
    <property type="match status" value="1"/>
</dbReference>
<proteinExistence type="predicted"/>
<reference evidence="2" key="1">
    <citation type="submission" date="2021-12" db="EMBL/GenBank/DDBJ databases">
        <authorList>
            <person name="Zaccaron A."/>
            <person name="Stergiopoulos I."/>
        </authorList>
    </citation>
    <scope>NUCLEOTIDE SEQUENCE</scope>
    <source>
        <strain evidence="2">Race5_Kim</strain>
    </source>
</reference>
<feature type="compositionally biased region" description="Low complexity" evidence="1">
    <location>
        <begin position="164"/>
        <end position="179"/>
    </location>
</feature>
<feature type="compositionally biased region" description="Acidic residues" evidence="1">
    <location>
        <begin position="113"/>
        <end position="125"/>
    </location>
</feature>
<feature type="region of interest" description="Disordered" evidence="1">
    <location>
        <begin position="100"/>
        <end position="234"/>
    </location>
</feature>
<gene>
    <name evidence="2" type="ORF">CLAFUR5_08714</name>
</gene>
<dbReference type="Proteomes" id="UP000756132">
    <property type="component" value="Chromosome 3"/>
</dbReference>
<reference evidence="2" key="2">
    <citation type="journal article" date="2022" name="Microb. Genom.">
        <title>A chromosome-scale genome assembly of the tomato pathogen Cladosporium fulvum reveals a compartmentalized genome architecture and the presence of a dispensable chromosome.</title>
        <authorList>
            <person name="Zaccaron A.Z."/>
            <person name="Chen L.H."/>
            <person name="Samaras A."/>
            <person name="Stergiopoulos I."/>
        </authorList>
    </citation>
    <scope>NUCLEOTIDE SEQUENCE</scope>
    <source>
        <strain evidence="2">Race5_Kim</strain>
    </source>
</reference>
<evidence type="ECO:0000313" key="3">
    <source>
        <dbReference type="Proteomes" id="UP000756132"/>
    </source>
</evidence>
<dbReference type="EMBL" id="CP090165">
    <property type="protein sequence ID" value="UJO14955.1"/>
    <property type="molecule type" value="Genomic_DNA"/>
</dbReference>
<evidence type="ECO:0000313" key="2">
    <source>
        <dbReference type="EMBL" id="UJO14955.1"/>
    </source>
</evidence>
<dbReference type="GeneID" id="71988592"/>
<dbReference type="RefSeq" id="XP_047759321.1">
    <property type="nucleotide sequence ID" value="XM_047907862.1"/>
</dbReference>
<dbReference type="OrthoDB" id="5422320at2759"/>
<feature type="compositionally biased region" description="Acidic residues" evidence="1">
    <location>
        <begin position="224"/>
        <end position="234"/>
    </location>
</feature>
<dbReference type="AlphaFoldDB" id="A0A9Q8P6A3"/>
<dbReference type="OMA" id="FRRTELW"/>
<accession>A0A9Q8P6A3</accession>
<dbReference type="InterPro" id="IPR024526">
    <property type="entry name" value="DUF3807"/>
</dbReference>
<name>A0A9Q8P6A3_PASFU</name>
<sequence length="234" mass="27028">MAGGQGASKRANIKRAKQKQAYKKALRARQKFEASLPRVSEDDLLAFQFKHFGDDTAPENWFIDKETAIKGPLLDDELGYYDDGVKRTLTDEQIAIFRRTELWQMKQEQKEEGAEDEDEEEEGEDKAERAMSPVSDVSSLEDDLLAYATVKRKEHLSPPKQPARRTSSNSRSDTTASSATRKRQREEEVPYDRRHKRKWEAYVGDVDPEHGSLTQRRMAREMDDQQTEPVDLDY</sequence>
<evidence type="ECO:0000256" key="1">
    <source>
        <dbReference type="SAM" id="MobiDB-lite"/>
    </source>
</evidence>
<keyword evidence="3" id="KW-1185">Reference proteome</keyword>
<dbReference type="KEGG" id="ffu:CLAFUR5_08714"/>
<organism evidence="2 3">
    <name type="scientific">Passalora fulva</name>
    <name type="common">Tomato leaf mold</name>
    <name type="synonym">Cladosporium fulvum</name>
    <dbReference type="NCBI Taxonomy" id="5499"/>
    <lineage>
        <taxon>Eukaryota</taxon>
        <taxon>Fungi</taxon>
        <taxon>Dikarya</taxon>
        <taxon>Ascomycota</taxon>
        <taxon>Pezizomycotina</taxon>
        <taxon>Dothideomycetes</taxon>
        <taxon>Dothideomycetidae</taxon>
        <taxon>Mycosphaerellales</taxon>
        <taxon>Mycosphaerellaceae</taxon>
        <taxon>Fulvia</taxon>
    </lineage>
</organism>
<protein>
    <submittedName>
        <fullName evidence="2">Uncharacterized protein</fullName>
    </submittedName>
</protein>
<dbReference type="PANTHER" id="PTHR40642:SF1">
    <property type="entry name" value="YALI0F31295P"/>
    <property type="match status" value="1"/>
</dbReference>
<dbReference type="PANTHER" id="PTHR40642">
    <property type="entry name" value="YALI0F31295P"/>
    <property type="match status" value="1"/>
</dbReference>